<evidence type="ECO:0000313" key="2">
    <source>
        <dbReference type="Proteomes" id="UP001501218"/>
    </source>
</evidence>
<sequence>MPKTTTAKAAVLAFPRRVYRVAELEKHGISQSKSYRWARADGPWTRLAPGIVLVAAGQPTIRDRIDAALLRAGPGAMVTGLHAAKLHGLKSPPDDAEIHVLIPHSRKIQSYAGTRFERTTRLPKPVMVDGIPVAPPVRAVMDGARSWLRTALAKRLLFEAIREENCCGFRDLVTEMNSGSRRGTAVPRAILRRHRGELETPRVLPVRVHEGAHDPSPAPPSPIGSLGRTLRETFLHRFLPRSLVRT</sequence>
<gene>
    <name evidence="1" type="ORF">GCM10009854_27250</name>
</gene>
<proteinExistence type="predicted"/>
<dbReference type="Proteomes" id="UP001501218">
    <property type="component" value="Unassembled WGS sequence"/>
</dbReference>
<accession>A0ABN3GCF5</accession>
<protein>
    <submittedName>
        <fullName evidence="1">Uncharacterized protein</fullName>
    </submittedName>
</protein>
<evidence type="ECO:0000313" key="1">
    <source>
        <dbReference type="EMBL" id="GAA2348487.1"/>
    </source>
</evidence>
<reference evidence="1 2" key="1">
    <citation type="journal article" date="2019" name="Int. J. Syst. Evol. Microbiol.">
        <title>The Global Catalogue of Microorganisms (GCM) 10K type strain sequencing project: providing services to taxonomists for standard genome sequencing and annotation.</title>
        <authorList>
            <consortium name="The Broad Institute Genomics Platform"/>
            <consortium name="The Broad Institute Genome Sequencing Center for Infectious Disease"/>
            <person name="Wu L."/>
            <person name="Ma J."/>
        </authorList>
    </citation>
    <scope>NUCLEOTIDE SEQUENCE [LARGE SCALE GENOMIC DNA]</scope>
    <source>
        <strain evidence="1 2">JCM 16221</strain>
    </source>
</reference>
<dbReference type="RefSeq" id="WP_344131196.1">
    <property type="nucleotide sequence ID" value="NZ_BAAARA010000008.1"/>
</dbReference>
<comment type="caution">
    <text evidence="1">The sequence shown here is derived from an EMBL/GenBank/DDBJ whole genome shotgun (WGS) entry which is preliminary data.</text>
</comment>
<dbReference type="EMBL" id="BAAARA010000008">
    <property type="protein sequence ID" value="GAA2348487.1"/>
    <property type="molecule type" value="Genomic_DNA"/>
</dbReference>
<keyword evidence="2" id="KW-1185">Reference proteome</keyword>
<organism evidence="1 2">
    <name type="scientific">Saccharopolyspora halophila</name>
    <dbReference type="NCBI Taxonomy" id="405551"/>
    <lineage>
        <taxon>Bacteria</taxon>
        <taxon>Bacillati</taxon>
        <taxon>Actinomycetota</taxon>
        <taxon>Actinomycetes</taxon>
        <taxon>Pseudonocardiales</taxon>
        <taxon>Pseudonocardiaceae</taxon>
        <taxon>Saccharopolyspora</taxon>
    </lineage>
</organism>
<name>A0ABN3GCF5_9PSEU</name>